<feature type="domain" description="Transposable element P transposase-like RNase H" evidence="2">
    <location>
        <begin position="56"/>
        <end position="170"/>
    </location>
</feature>
<name>A0AAV0WT91_9HEMI</name>
<dbReference type="PANTHER" id="PTHR47577">
    <property type="entry name" value="THAP DOMAIN-CONTAINING PROTEIN 6"/>
    <property type="match status" value="1"/>
</dbReference>
<evidence type="ECO:0000259" key="2">
    <source>
        <dbReference type="Pfam" id="PF21787"/>
    </source>
</evidence>
<dbReference type="InterPro" id="IPR048367">
    <property type="entry name" value="TNP-like_RNaseH_C"/>
</dbReference>
<feature type="domain" description="Transposable element P transposase-like C-terminal" evidence="1">
    <location>
        <begin position="420"/>
        <end position="510"/>
    </location>
</feature>
<keyword evidence="6" id="KW-1185">Reference proteome</keyword>
<organism evidence="5 6">
    <name type="scientific">Macrosiphum euphorbiae</name>
    <name type="common">potato aphid</name>
    <dbReference type="NCBI Taxonomy" id="13131"/>
    <lineage>
        <taxon>Eukaryota</taxon>
        <taxon>Metazoa</taxon>
        <taxon>Ecdysozoa</taxon>
        <taxon>Arthropoda</taxon>
        <taxon>Hexapoda</taxon>
        <taxon>Insecta</taxon>
        <taxon>Pterygota</taxon>
        <taxon>Neoptera</taxon>
        <taxon>Paraneoptera</taxon>
        <taxon>Hemiptera</taxon>
        <taxon>Sternorrhyncha</taxon>
        <taxon>Aphidomorpha</taxon>
        <taxon>Aphidoidea</taxon>
        <taxon>Aphididae</taxon>
        <taxon>Macrosiphini</taxon>
        <taxon>Macrosiphum</taxon>
    </lineage>
</organism>
<dbReference type="InterPro" id="IPR022242">
    <property type="entry name" value="TNP-like_C"/>
</dbReference>
<evidence type="ECO:0000259" key="1">
    <source>
        <dbReference type="Pfam" id="PF12596"/>
    </source>
</evidence>
<dbReference type="PANTHER" id="PTHR47577:SF2">
    <property type="entry name" value="THAP DOMAIN CONTAINING 9"/>
    <property type="match status" value="1"/>
</dbReference>
<feature type="domain" description="Transposable element P transposase-like RNase H C-terminal" evidence="4">
    <location>
        <begin position="374"/>
        <end position="399"/>
    </location>
</feature>
<dbReference type="InterPro" id="IPR048366">
    <property type="entry name" value="TNP-like_GBD"/>
</dbReference>
<gene>
    <name evidence="5" type="ORF">MEUPH1_LOCUS14184</name>
</gene>
<dbReference type="EMBL" id="CARXXK010000002">
    <property type="protein sequence ID" value="CAI6358691.1"/>
    <property type="molecule type" value="Genomic_DNA"/>
</dbReference>
<accession>A0AAV0WT91</accession>
<protein>
    <recommendedName>
        <fullName evidence="7">Transposase</fullName>
    </recommendedName>
</protein>
<dbReference type="Pfam" id="PF12596">
    <property type="entry name" value="Tnp_P_element_C"/>
    <property type="match status" value="1"/>
</dbReference>
<feature type="domain" description="Transposable element P transposase-like GTP-binding insertion" evidence="3">
    <location>
        <begin position="195"/>
        <end position="301"/>
    </location>
</feature>
<sequence>MKKKKRVHWSTEDISKAFTLRYFSKRAYSYVKDELHYPLPGLSSLQRLAKNIDMRNGILEDVIRMMKLNGDTLQDYEKFTVLMFDEVKISSTMEYDVLHDEVVGPHSQMQGVMARGIASQWKQPIYVGFDQKMTKSILFSIIDRLDQIGFNVVCCVSDCGGGNVGLWKALDITYENPIFSTPNEKEIVFIPDAPHILKLIRNWLLDTGFQINEQLINKKPLESLIKKTLSEINICYKLSEGHLTCEGPQRQKVKLASHLLSHTTATALLHYKPIDDTKLLNDTANFIELVNNWFDLSNVSHSNDHRTPYTAPYGLFLDDQDALLDKMYNTFLLMRCNGKYGLQIFQKALLMHINGMKLLLKIVRGHGLKYILTSKVNQDALENLFSQLRTRGGLNDHPSPLNALYRLRMIILGKNPGVTSNRTNTTDTNNEEFLLAKTMKKIDLKINYVSENIYDGEYTTDTNSDSESIINNCNDKNEMVQDAVEYLAGWVAKTFRLKFPELGSTTTEQNSKKSSNGHDYEMPPWINHLSYGGLIVPSDEFKNNILRIEKLFNKLTKHKIPEGRGVVKNLTKKVFNRMEMPEKYYPVVQKYVKQRVLIRMKHLNHHSVLLIKKRKAKSNLQRLQKLKRLMT</sequence>
<dbReference type="Pfam" id="PF21789">
    <property type="entry name" value="TNP-like_RNaseH_C"/>
    <property type="match status" value="1"/>
</dbReference>
<proteinExistence type="predicted"/>
<evidence type="ECO:0000313" key="5">
    <source>
        <dbReference type="EMBL" id="CAI6358691.1"/>
    </source>
</evidence>
<dbReference type="AlphaFoldDB" id="A0AAV0WT91"/>
<evidence type="ECO:0008006" key="7">
    <source>
        <dbReference type="Google" id="ProtNLM"/>
    </source>
</evidence>
<evidence type="ECO:0000259" key="4">
    <source>
        <dbReference type="Pfam" id="PF21789"/>
    </source>
</evidence>
<dbReference type="Proteomes" id="UP001160148">
    <property type="component" value="Unassembled WGS sequence"/>
</dbReference>
<evidence type="ECO:0000313" key="6">
    <source>
        <dbReference type="Proteomes" id="UP001160148"/>
    </source>
</evidence>
<dbReference type="Pfam" id="PF21788">
    <property type="entry name" value="TNP-like_GBD"/>
    <property type="match status" value="1"/>
</dbReference>
<evidence type="ECO:0000259" key="3">
    <source>
        <dbReference type="Pfam" id="PF21788"/>
    </source>
</evidence>
<dbReference type="Pfam" id="PF21787">
    <property type="entry name" value="TNP-like_RNaseH_N"/>
    <property type="match status" value="1"/>
</dbReference>
<dbReference type="InterPro" id="IPR048365">
    <property type="entry name" value="TNP-like_RNaseH_N"/>
</dbReference>
<reference evidence="5 6" key="1">
    <citation type="submission" date="2023-01" db="EMBL/GenBank/DDBJ databases">
        <authorList>
            <person name="Whitehead M."/>
        </authorList>
    </citation>
    <scope>NUCLEOTIDE SEQUENCE [LARGE SCALE GENOMIC DNA]</scope>
</reference>
<comment type="caution">
    <text evidence="5">The sequence shown here is derived from an EMBL/GenBank/DDBJ whole genome shotgun (WGS) entry which is preliminary data.</text>
</comment>